<feature type="region of interest" description="Disordered" evidence="1">
    <location>
        <begin position="1"/>
        <end position="20"/>
    </location>
</feature>
<sequence length="539" mass="61684">MSFAPPGTHDQSLSQPSVRQRKVPVVEYEVIDQSTRAVSKEKVSSAEDLTLVLESREYLALIFRIKFARHRTGLLDWSVGGSAENLESIATWQTDFWEITYDETRSVFCTALGLEYIVPRPPTSVTDEGLQKKSTLKDDERETVDTPHCRTPAAAVSNLVRLDCTLENSVVMLDAIYKGIPNYDLLLGKAYWQHGLDEYDLDNESLGATLVYTAIRSVFEAVAGKWSDFIFSMSQHIITLEERIYKQAANDERAPVLWNVPKQLMKFHILLIENVQAELWTITIRRCRFKPKWLGQSLKDYRRLSSEVEETLKKPVAQMVDLLDNFHLPLIDFLGWHFGMNVSEFHDDPSLRWYFIVAVPLVKSGLHKSTIKMLTYSDDFGHEILAIGTKMDAKRYRRFVALLSLSEDAGTSGTSSQPPPPSDAPLKRKRGYWTAFQLQLLNRYKSQDLGWKAISKKFPGHPGRGYHKRTAEDRKETWQQAHTIWSKDEIQALKTLRRSNKWSNLATGKGLPGRRMQAEVGYDGQFGKRREALASVDWH</sequence>
<comment type="caution">
    <text evidence="2">The sequence shown here is derived from an EMBL/GenBank/DDBJ whole genome shotgun (WGS) entry which is preliminary data.</text>
</comment>
<dbReference type="AlphaFoldDB" id="A0AAE0DLL7"/>
<feature type="region of interest" description="Disordered" evidence="1">
    <location>
        <begin position="408"/>
        <end position="427"/>
    </location>
</feature>
<accession>A0AAE0DLL7</accession>
<reference evidence="2" key="1">
    <citation type="submission" date="2022-11" db="EMBL/GenBank/DDBJ databases">
        <title>Chromosomal genome sequence assembly and mating type (MAT) locus characterization of the leprose asexual lichenized fungus Lepraria neglecta (Nyl.) Erichsen.</title>
        <authorList>
            <person name="Allen J.L."/>
            <person name="Pfeffer B."/>
        </authorList>
    </citation>
    <scope>NUCLEOTIDE SEQUENCE</scope>
    <source>
        <strain evidence="2">Allen 5258</strain>
    </source>
</reference>
<dbReference type="EMBL" id="JASNWA010000006">
    <property type="protein sequence ID" value="KAK3174347.1"/>
    <property type="molecule type" value="Genomic_DNA"/>
</dbReference>
<evidence type="ECO:0000256" key="1">
    <source>
        <dbReference type="SAM" id="MobiDB-lite"/>
    </source>
</evidence>
<feature type="region of interest" description="Disordered" evidence="1">
    <location>
        <begin position="124"/>
        <end position="145"/>
    </location>
</feature>
<organism evidence="2 3">
    <name type="scientific">Lepraria neglecta</name>
    <dbReference type="NCBI Taxonomy" id="209136"/>
    <lineage>
        <taxon>Eukaryota</taxon>
        <taxon>Fungi</taxon>
        <taxon>Dikarya</taxon>
        <taxon>Ascomycota</taxon>
        <taxon>Pezizomycotina</taxon>
        <taxon>Lecanoromycetes</taxon>
        <taxon>OSLEUM clade</taxon>
        <taxon>Lecanoromycetidae</taxon>
        <taxon>Lecanorales</taxon>
        <taxon>Lecanorineae</taxon>
        <taxon>Stereocaulaceae</taxon>
        <taxon>Lepraria</taxon>
    </lineage>
</organism>
<protein>
    <submittedName>
        <fullName evidence="2">Uncharacterized protein</fullName>
    </submittedName>
</protein>
<feature type="compositionally biased region" description="Basic and acidic residues" evidence="1">
    <location>
        <begin position="129"/>
        <end position="145"/>
    </location>
</feature>
<dbReference type="Proteomes" id="UP001276659">
    <property type="component" value="Unassembled WGS sequence"/>
</dbReference>
<evidence type="ECO:0000313" key="3">
    <source>
        <dbReference type="Proteomes" id="UP001276659"/>
    </source>
</evidence>
<name>A0AAE0DLL7_9LECA</name>
<proteinExistence type="predicted"/>
<feature type="compositionally biased region" description="Polar residues" evidence="1">
    <location>
        <begin position="9"/>
        <end position="18"/>
    </location>
</feature>
<keyword evidence="3" id="KW-1185">Reference proteome</keyword>
<gene>
    <name evidence="2" type="ORF">OEA41_001591</name>
</gene>
<evidence type="ECO:0000313" key="2">
    <source>
        <dbReference type="EMBL" id="KAK3174347.1"/>
    </source>
</evidence>